<dbReference type="SUPFAM" id="SSF53822">
    <property type="entry name" value="Periplasmic binding protein-like I"/>
    <property type="match status" value="1"/>
</dbReference>
<dbReference type="SMART" id="SM00387">
    <property type="entry name" value="HATPase_c"/>
    <property type="match status" value="1"/>
</dbReference>
<keyword evidence="3 7" id="KW-0597">Phosphoprotein</keyword>
<dbReference type="SUPFAM" id="SSF47384">
    <property type="entry name" value="Homodimeric domain of signal transducing histidine kinase"/>
    <property type="match status" value="1"/>
</dbReference>
<feature type="modified residue" description="4-aspartylphosphate" evidence="7">
    <location>
        <position position="704"/>
    </location>
</feature>
<comment type="caution">
    <text evidence="12">The sequence shown here is derived from an EMBL/GenBank/DDBJ whole genome shotgun (WGS) entry which is preliminary data.</text>
</comment>
<dbReference type="InterPro" id="IPR005467">
    <property type="entry name" value="His_kinase_dom"/>
</dbReference>
<dbReference type="Gene3D" id="3.40.50.2300">
    <property type="match status" value="3"/>
</dbReference>
<comment type="catalytic activity">
    <reaction evidence="1">
        <text>ATP + protein L-histidine = ADP + protein N-phospho-L-histidine.</text>
        <dbReference type="EC" id="2.7.13.3"/>
    </reaction>
</comment>
<dbReference type="SMART" id="SM00388">
    <property type="entry name" value="HisKA"/>
    <property type="match status" value="1"/>
</dbReference>
<evidence type="ECO:0000256" key="2">
    <source>
        <dbReference type="ARBA" id="ARBA00012438"/>
    </source>
</evidence>
<dbReference type="InterPro" id="IPR009057">
    <property type="entry name" value="Homeodomain-like_sf"/>
</dbReference>
<gene>
    <name evidence="12" type="ORF">F2A26_00025</name>
</gene>
<dbReference type="CDD" id="cd00082">
    <property type="entry name" value="HisKA"/>
    <property type="match status" value="1"/>
</dbReference>
<evidence type="ECO:0000256" key="3">
    <source>
        <dbReference type="ARBA" id="ARBA00022553"/>
    </source>
</evidence>
<reference evidence="12 13" key="1">
    <citation type="journal article" date="2019" name="Nat. Med.">
        <title>A library of human gut bacterial isolates paired with longitudinal multiomics data enables mechanistic microbiome research.</title>
        <authorList>
            <person name="Poyet M."/>
            <person name="Groussin M."/>
            <person name="Gibbons S.M."/>
            <person name="Avila-Pacheco J."/>
            <person name="Jiang X."/>
            <person name="Kearney S.M."/>
            <person name="Perrotta A.R."/>
            <person name="Berdy B."/>
            <person name="Zhao S."/>
            <person name="Lieberman T.D."/>
            <person name="Swanson P.K."/>
            <person name="Smith M."/>
            <person name="Roesemann S."/>
            <person name="Alexander J.E."/>
            <person name="Rich S.A."/>
            <person name="Livny J."/>
            <person name="Vlamakis H."/>
            <person name="Clish C."/>
            <person name="Bullock K."/>
            <person name="Deik A."/>
            <person name="Scott J."/>
            <person name="Pierce K.A."/>
            <person name="Xavier R.J."/>
            <person name="Alm E.J."/>
        </authorList>
    </citation>
    <scope>NUCLEOTIDE SEQUENCE [LARGE SCALE GENOMIC DNA]</scope>
    <source>
        <strain evidence="12 13">BIOML-A1</strain>
    </source>
</reference>
<dbReference type="Pfam" id="PF12833">
    <property type="entry name" value="HTH_18"/>
    <property type="match status" value="1"/>
</dbReference>
<protein>
    <recommendedName>
        <fullName evidence="2">histidine kinase</fullName>
        <ecNumber evidence="2">2.7.13.3</ecNumber>
    </recommendedName>
</protein>
<dbReference type="Proteomes" id="UP000324870">
    <property type="component" value="Unassembled WGS sequence"/>
</dbReference>
<proteinExistence type="predicted"/>
<dbReference type="EC" id="2.7.13.3" evidence="2"/>
<dbReference type="CDD" id="cd06308">
    <property type="entry name" value="PBP1_sensor_kinase-like"/>
    <property type="match status" value="1"/>
</dbReference>
<dbReference type="InterPro" id="IPR003661">
    <property type="entry name" value="HisK_dim/P_dom"/>
</dbReference>
<dbReference type="InterPro" id="IPR036890">
    <property type="entry name" value="HATPase_C_sf"/>
</dbReference>
<dbReference type="Pfam" id="PF00512">
    <property type="entry name" value="HisKA"/>
    <property type="match status" value="1"/>
</dbReference>
<dbReference type="InterPro" id="IPR025997">
    <property type="entry name" value="SBP_2_dom"/>
</dbReference>
<dbReference type="SUPFAM" id="SSF55874">
    <property type="entry name" value="ATPase domain of HSP90 chaperone/DNA topoisomerase II/histidine kinase"/>
    <property type="match status" value="1"/>
</dbReference>
<dbReference type="InterPro" id="IPR036097">
    <property type="entry name" value="HisK_dim/P_sf"/>
</dbReference>
<keyword evidence="5" id="KW-0238">DNA-binding</keyword>
<dbReference type="EMBL" id="VVND01000001">
    <property type="protein sequence ID" value="KAA3160723.1"/>
    <property type="molecule type" value="Genomic_DNA"/>
</dbReference>
<accession>A0ABQ6S6W9</accession>
<evidence type="ECO:0000256" key="6">
    <source>
        <dbReference type="ARBA" id="ARBA00023163"/>
    </source>
</evidence>
<dbReference type="PROSITE" id="PS50110">
    <property type="entry name" value="RESPONSE_REGULATORY"/>
    <property type="match status" value="1"/>
</dbReference>
<dbReference type="PANTHER" id="PTHR43547:SF2">
    <property type="entry name" value="HYBRID SIGNAL TRANSDUCTION HISTIDINE KINASE C"/>
    <property type="match status" value="1"/>
</dbReference>
<keyword evidence="13" id="KW-1185">Reference proteome</keyword>
<dbReference type="InterPro" id="IPR003594">
    <property type="entry name" value="HATPase_dom"/>
</dbReference>
<keyword evidence="8" id="KW-1133">Transmembrane helix</keyword>
<dbReference type="Gene3D" id="1.10.10.60">
    <property type="entry name" value="Homeodomain-like"/>
    <property type="match status" value="1"/>
</dbReference>
<dbReference type="Gene3D" id="1.10.287.130">
    <property type="match status" value="1"/>
</dbReference>
<feature type="domain" description="Histidine kinase" evidence="10">
    <location>
        <begin position="404"/>
        <end position="617"/>
    </location>
</feature>
<evidence type="ECO:0000256" key="5">
    <source>
        <dbReference type="ARBA" id="ARBA00023125"/>
    </source>
</evidence>
<dbReference type="CDD" id="cd00075">
    <property type="entry name" value="HATPase"/>
    <property type="match status" value="1"/>
</dbReference>
<keyword evidence="4" id="KW-0805">Transcription regulation</keyword>
<feature type="domain" description="HTH araC/xylS-type" evidence="9">
    <location>
        <begin position="805"/>
        <end position="904"/>
    </location>
</feature>
<dbReference type="RefSeq" id="WP_009596080.1">
    <property type="nucleotide sequence ID" value="NZ_DBGCRP010000014.1"/>
</dbReference>
<dbReference type="PROSITE" id="PS01124">
    <property type="entry name" value="HTH_ARAC_FAMILY_2"/>
    <property type="match status" value="1"/>
</dbReference>
<sequence length="907" mass="103441">MPHCTIRLFLLLAICMMTNGCRRESISEPKRHYVIGFSQCTNDLWRQIMMIQMQAEAAKYPELSIVVSNAHNNTQLQIDQIREFIEAKVDLLIISPNESEPVTPIAVEAFDMGIPTIIWDRKIHSDHYTTCISADNYDIGRDVGRYINTILSEGSTILEITGLMSSSPAVERHKGFLAEASESYSVHTIPGDWKPDVAKERVAAIGHYNDIDLVFAHNDDMALAAYNVINAADSLCAQRIKFIGIDALVGVDAVLDGRLQASFLYPTGGDKVMAIARRILLGKRVEKSYQLQSALVDSHNAYTLKAQQEQIVSYQEQINKQKTVLEQYDRSVDNLKYSLWAVIIIALVAGGMGIYAIRLNLRLRRRNEILTAKNAEIEIATRELMDKHAQIENVTAHKLQFFTNITHEIRTPLTLILNPLDSIVKREKDPEIQRNIWTIQRNARHLLNVVNQILDFRKIENNKMMLTLKQVDIVQFTQEILSYFETYAETEKIVYKFRTDTSHQQLWIDTDKIEQVLLNLLSNAFKYSPKYGTILVSVTDNGPSVLIEVEDNGKGIDKESLPRIFDRFYALKNTSNYSTGIGLHLTREYVELHHGYITADSLPGAYTVFRVELFKGKSHFGENVTFDETLPTNYLADEVIDDNKVNELLAKKYNETIVIAEDDSEILAYLKDELSTNFRVIAVNNGYDAVKAVMDDEVSLILSDVLMPALNGFQLCSNIKSNIATCHIPIVLLTALSDDNQRIYGIAEGADEYIHKPFNMQYVRLKIIRIIEERKRLASTFAQKFGRLTRHEAANLPCVDDVFRDKLFNLIEAQHSDSNFKIELMSDMLGMSRILLYRKITSIFGMSPSDLLRNYRLQKAVQLLTDQRRNVSEVAYIVGFSSPAYFAKCFKSVYNMTPTEYMYRTRE</sequence>
<keyword evidence="8" id="KW-0812">Transmembrane</keyword>
<name>A0ABQ6S6W9_9BACT</name>
<dbReference type="InterPro" id="IPR001789">
    <property type="entry name" value="Sig_transdc_resp-reg_receiver"/>
</dbReference>
<dbReference type="InterPro" id="IPR004358">
    <property type="entry name" value="Sig_transdc_His_kin-like_C"/>
</dbReference>
<dbReference type="Pfam" id="PF00072">
    <property type="entry name" value="Response_reg"/>
    <property type="match status" value="1"/>
</dbReference>
<evidence type="ECO:0000259" key="11">
    <source>
        <dbReference type="PROSITE" id="PS50110"/>
    </source>
</evidence>
<dbReference type="Pfam" id="PF13407">
    <property type="entry name" value="Peripla_BP_4"/>
    <property type="match status" value="1"/>
</dbReference>
<keyword evidence="6" id="KW-0804">Transcription</keyword>
<dbReference type="SMART" id="SM00342">
    <property type="entry name" value="HTH_ARAC"/>
    <property type="match status" value="1"/>
</dbReference>
<feature type="domain" description="Response regulatory" evidence="11">
    <location>
        <begin position="656"/>
        <end position="771"/>
    </location>
</feature>
<organism evidence="12 13">
    <name type="scientific">Alistipes finegoldii</name>
    <dbReference type="NCBI Taxonomy" id="214856"/>
    <lineage>
        <taxon>Bacteria</taxon>
        <taxon>Pseudomonadati</taxon>
        <taxon>Bacteroidota</taxon>
        <taxon>Bacteroidia</taxon>
        <taxon>Bacteroidales</taxon>
        <taxon>Rikenellaceae</taxon>
        <taxon>Alistipes</taxon>
    </lineage>
</organism>
<dbReference type="InterPro" id="IPR028082">
    <property type="entry name" value="Peripla_BP_I"/>
</dbReference>
<evidence type="ECO:0000259" key="9">
    <source>
        <dbReference type="PROSITE" id="PS01124"/>
    </source>
</evidence>
<dbReference type="SUPFAM" id="SSF46689">
    <property type="entry name" value="Homeodomain-like"/>
    <property type="match status" value="1"/>
</dbReference>
<evidence type="ECO:0000259" key="10">
    <source>
        <dbReference type="PROSITE" id="PS50109"/>
    </source>
</evidence>
<dbReference type="PRINTS" id="PR00344">
    <property type="entry name" value="BCTRLSENSOR"/>
</dbReference>
<evidence type="ECO:0000256" key="1">
    <source>
        <dbReference type="ARBA" id="ARBA00000085"/>
    </source>
</evidence>
<dbReference type="SUPFAM" id="SSF52172">
    <property type="entry name" value="CheY-like"/>
    <property type="match status" value="1"/>
</dbReference>
<evidence type="ECO:0000313" key="13">
    <source>
        <dbReference type="Proteomes" id="UP000324870"/>
    </source>
</evidence>
<dbReference type="InterPro" id="IPR018062">
    <property type="entry name" value="HTH_AraC-typ_CS"/>
</dbReference>
<evidence type="ECO:0000256" key="7">
    <source>
        <dbReference type="PROSITE-ProRule" id="PRU00169"/>
    </source>
</evidence>
<dbReference type="InterPro" id="IPR018060">
    <property type="entry name" value="HTH_AraC"/>
</dbReference>
<dbReference type="PANTHER" id="PTHR43547">
    <property type="entry name" value="TWO-COMPONENT HISTIDINE KINASE"/>
    <property type="match status" value="1"/>
</dbReference>
<evidence type="ECO:0000313" key="12">
    <source>
        <dbReference type="EMBL" id="KAA3160723.1"/>
    </source>
</evidence>
<dbReference type="PROSITE" id="PS00041">
    <property type="entry name" value="HTH_ARAC_FAMILY_1"/>
    <property type="match status" value="1"/>
</dbReference>
<dbReference type="Gene3D" id="3.30.565.10">
    <property type="entry name" value="Histidine kinase-like ATPase, C-terminal domain"/>
    <property type="match status" value="1"/>
</dbReference>
<keyword evidence="8" id="KW-0472">Membrane</keyword>
<dbReference type="Pfam" id="PF02518">
    <property type="entry name" value="HATPase_c"/>
    <property type="match status" value="1"/>
</dbReference>
<evidence type="ECO:0000256" key="4">
    <source>
        <dbReference type="ARBA" id="ARBA00023015"/>
    </source>
</evidence>
<dbReference type="PROSITE" id="PS50109">
    <property type="entry name" value="HIS_KIN"/>
    <property type="match status" value="1"/>
</dbReference>
<evidence type="ECO:0000256" key="8">
    <source>
        <dbReference type="SAM" id="Phobius"/>
    </source>
</evidence>
<dbReference type="InterPro" id="IPR011006">
    <property type="entry name" value="CheY-like_superfamily"/>
</dbReference>
<dbReference type="SMART" id="SM00448">
    <property type="entry name" value="REC"/>
    <property type="match status" value="1"/>
</dbReference>
<feature type="transmembrane region" description="Helical" evidence="8">
    <location>
        <begin position="337"/>
        <end position="357"/>
    </location>
</feature>